<evidence type="ECO:0000313" key="3">
    <source>
        <dbReference type="Proteomes" id="UP000287651"/>
    </source>
</evidence>
<feature type="transmembrane region" description="Helical" evidence="1">
    <location>
        <begin position="24"/>
        <end position="46"/>
    </location>
</feature>
<reference evidence="2 3" key="1">
    <citation type="journal article" date="2014" name="Agronomy (Basel)">
        <title>A Draft Genome Sequence for Ensete ventricosum, the Drought-Tolerant Tree Against Hunger.</title>
        <authorList>
            <person name="Harrison J."/>
            <person name="Moore K.A."/>
            <person name="Paszkiewicz K."/>
            <person name="Jones T."/>
            <person name="Grant M."/>
            <person name="Ambacheew D."/>
            <person name="Muzemil S."/>
            <person name="Studholme D.J."/>
        </authorList>
    </citation>
    <scope>NUCLEOTIDE SEQUENCE [LARGE SCALE GENOMIC DNA]</scope>
</reference>
<evidence type="ECO:0000256" key="1">
    <source>
        <dbReference type="SAM" id="Phobius"/>
    </source>
</evidence>
<gene>
    <name evidence="2" type="ORF">B296_00044977</name>
</gene>
<keyword evidence="1" id="KW-0472">Membrane</keyword>
<comment type="caution">
    <text evidence="2">The sequence shown here is derived from an EMBL/GenBank/DDBJ whole genome shotgun (WGS) entry which is preliminary data.</text>
</comment>
<dbReference type="Proteomes" id="UP000287651">
    <property type="component" value="Unassembled WGS sequence"/>
</dbReference>
<accession>A0A426YK32</accession>
<evidence type="ECO:0000313" key="2">
    <source>
        <dbReference type="EMBL" id="RRT52121.1"/>
    </source>
</evidence>
<dbReference type="AlphaFoldDB" id="A0A426YK32"/>
<keyword evidence="1" id="KW-1133">Transmembrane helix</keyword>
<sequence>MAHPGDIVVASAARKNPSEGCSRLFLRGTAAIVLFHVFFAGVLFLLDKDLIRRTKEKPCNVCNTDGYHPYRAVHTSPLADRNADHPLLGSTADWGCFRLVTTRNRSVTVDFDGGCYRAVRKKKREKNKENLESDAALPILIRHLRAISSPRAGFLPTRGEESSTHVGRRNEVTLPFF</sequence>
<name>A0A426YK32_ENSVE</name>
<proteinExistence type="predicted"/>
<keyword evidence="1" id="KW-0812">Transmembrane</keyword>
<dbReference type="EMBL" id="AMZH03011851">
    <property type="protein sequence ID" value="RRT52121.1"/>
    <property type="molecule type" value="Genomic_DNA"/>
</dbReference>
<organism evidence="2 3">
    <name type="scientific">Ensete ventricosum</name>
    <name type="common">Abyssinian banana</name>
    <name type="synonym">Musa ensete</name>
    <dbReference type="NCBI Taxonomy" id="4639"/>
    <lineage>
        <taxon>Eukaryota</taxon>
        <taxon>Viridiplantae</taxon>
        <taxon>Streptophyta</taxon>
        <taxon>Embryophyta</taxon>
        <taxon>Tracheophyta</taxon>
        <taxon>Spermatophyta</taxon>
        <taxon>Magnoliopsida</taxon>
        <taxon>Liliopsida</taxon>
        <taxon>Zingiberales</taxon>
        <taxon>Musaceae</taxon>
        <taxon>Ensete</taxon>
    </lineage>
</organism>
<protein>
    <submittedName>
        <fullName evidence="2">Uncharacterized protein</fullName>
    </submittedName>
</protein>